<evidence type="ECO:0000256" key="1">
    <source>
        <dbReference type="ARBA" id="ARBA00023015"/>
    </source>
</evidence>
<keyword evidence="2" id="KW-0238">DNA-binding</keyword>
<dbReference type="InterPro" id="IPR011663">
    <property type="entry name" value="UTRA"/>
</dbReference>
<dbReference type="STRING" id="504798.SAMN05421871_104278"/>
<dbReference type="PROSITE" id="PS50949">
    <property type="entry name" value="HTH_GNTR"/>
    <property type="match status" value="1"/>
</dbReference>
<dbReference type="AlphaFoldDB" id="A0A1H0R3J1"/>
<evidence type="ECO:0000256" key="2">
    <source>
        <dbReference type="ARBA" id="ARBA00023125"/>
    </source>
</evidence>
<dbReference type="Pfam" id="PF00392">
    <property type="entry name" value="GntR"/>
    <property type="match status" value="1"/>
</dbReference>
<dbReference type="Gene3D" id="1.10.10.10">
    <property type="entry name" value="Winged helix-like DNA-binding domain superfamily/Winged helix DNA-binding domain"/>
    <property type="match status" value="1"/>
</dbReference>
<keyword evidence="6" id="KW-1185">Reference proteome</keyword>
<accession>A0A1H0R3J1</accession>
<dbReference type="InterPro" id="IPR000524">
    <property type="entry name" value="Tscrpt_reg_HTH_GntR"/>
</dbReference>
<dbReference type="InterPro" id="IPR036388">
    <property type="entry name" value="WH-like_DNA-bd_sf"/>
</dbReference>
<gene>
    <name evidence="5" type="ORF">SAMN05192558_107279</name>
</gene>
<protein>
    <submittedName>
        <fullName evidence="5">GntR family transcriptional regulator</fullName>
    </submittedName>
</protein>
<dbReference type="PANTHER" id="PTHR44846">
    <property type="entry name" value="MANNOSYL-D-GLYCERATE TRANSPORT/METABOLISM SYSTEM REPRESSOR MNGR-RELATED"/>
    <property type="match status" value="1"/>
</dbReference>
<evidence type="ECO:0000313" key="6">
    <source>
        <dbReference type="Proteomes" id="UP000199651"/>
    </source>
</evidence>
<organism evidence="5 6">
    <name type="scientific">Actinokineospora alba</name>
    <dbReference type="NCBI Taxonomy" id="504798"/>
    <lineage>
        <taxon>Bacteria</taxon>
        <taxon>Bacillati</taxon>
        <taxon>Actinomycetota</taxon>
        <taxon>Actinomycetes</taxon>
        <taxon>Pseudonocardiales</taxon>
        <taxon>Pseudonocardiaceae</taxon>
        <taxon>Actinokineospora</taxon>
    </lineage>
</organism>
<name>A0A1H0R3J1_9PSEU</name>
<reference evidence="6" key="1">
    <citation type="submission" date="2016-10" db="EMBL/GenBank/DDBJ databases">
        <authorList>
            <person name="Varghese N."/>
            <person name="Submissions S."/>
        </authorList>
    </citation>
    <scope>NUCLEOTIDE SEQUENCE [LARGE SCALE GENOMIC DNA]</scope>
    <source>
        <strain evidence="6">IBRC-M 10655</strain>
    </source>
</reference>
<dbReference type="SMART" id="SM00866">
    <property type="entry name" value="UTRA"/>
    <property type="match status" value="1"/>
</dbReference>
<sequence>MHSKYRVVADQLISSIERGEYPVGSVLPPLRELTVRFDVARGTARAAVAILVGEGLAVVRQGVGTLVCATRPASRPAPPTPVETPRPGHPEVVLSGWTSADAEVATRLGVASGSLVVHRVRHHRTGRRIVQIDQQWVPATVAGRIEEHTGQDIADRDDTPYANLTDLMRRAGLNPVVAAVTLSARMPEQPECTTMRIQATRPVLVAHHVVHDSTGRPVETTTTVGSADRATPMFTIPVG</sequence>
<evidence type="ECO:0000256" key="3">
    <source>
        <dbReference type="ARBA" id="ARBA00023163"/>
    </source>
</evidence>
<dbReference type="SUPFAM" id="SSF64288">
    <property type="entry name" value="Chorismate lyase-like"/>
    <property type="match status" value="1"/>
</dbReference>
<dbReference type="GO" id="GO:0003700">
    <property type="term" value="F:DNA-binding transcription factor activity"/>
    <property type="evidence" value="ECO:0007669"/>
    <property type="project" value="InterPro"/>
</dbReference>
<dbReference type="GO" id="GO:0003677">
    <property type="term" value="F:DNA binding"/>
    <property type="evidence" value="ECO:0007669"/>
    <property type="project" value="UniProtKB-KW"/>
</dbReference>
<dbReference type="Pfam" id="PF07702">
    <property type="entry name" value="UTRA"/>
    <property type="match status" value="1"/>
</dbReference>
<dbReference type="SMART" id="SM00345">
    <property type="entry name" value="HTH_GNTR"/>
    <property type="match status" value="1"/>
</dbReference>
<dbReference type="Gene3D" id="3.40.1410.10">
    <property type="entry name" value="Chorismate lyase-like"/>
    <property type="match status" value="1"/>
</dbReference>
<dbReference type="InterPro" id="IPR050679">
    <property type="entry name" value="Bact_HTH_transcr_reg"/>
</dbReference>
<feature type="domain" description="HTH gntR-type" evidence="4">
    <location>
        <begin position="2"/>
        <end position="70"/>
    </location>
</feature>
<evidence type="ECO:0000313" key="5">
    <source>
        <dbReference type="EMBL" id="SDP23965.1"/>
    </source>
</evidence>
<dbReference type="OrthoDB" id="120836at2"/>
<keyword evidence="3" id="KW-0804">Transcription</keyword>
<keyword evidence="1" id="KW-0805">Transcription regulation</keyword>
<dbReference type="PANTHER" id="PTHR44846:SF17">
    <property type="entry name" value="GNTR-FAMILY TRANSCRIPTIONAL REGULATOR"/>
    <property type="match status" value="1"/>
</dbReference>
<dbReference type="GO" id="GO:0045892">
    <property type="term" value="P:negative regulation of DNA-templated transcription"/>
    <property type="evidence" value="ECO:0007669"/>
    <property type="project" value="TreeGrafter"/>
</dbReference>
<dbReference type="InterPro" id="IPR036390">
    <property type="entry name" value="WH_DNA-bd_sf"/>
</dbReference>
<proteinExistence type="predicted"/>
<evidence type="ECO:0000259" key="4">
    <source>
        <dbReference type="PROSITE" id="PS50949"/>
    </source>
</evidence>
<dbReference type="EMBL" id="FNJB01000007">
    <property type="protein sequence ID" value="SDP23965.1"/>
    <property type="molecule type" value="Genomic_DNA"/>
</dbReference>
<dbReference type="CDD" id="cd07377">
    <property type="entry name" value="WHTH_GntR"/>
    <property type="match status" value="1"/>
</dbReference>
<dbReference type="SUPFAM" id="SSF46785">
    <property type="entry name" value="Winged helix' DNA-binding domain"/>
    <property type="match status" value="1"/>
</dbReference>
<dbReference type="RefSeq" id="WP_091377921.1">
    <property type="nucleotide sequence ID" value="NZ_FNDV01000004.1"/>
</dbReference>
<dbReference type="InterPro" id="IPR028978">
    <property type="entry name" value="Chorismate_lyase_/UTRA_dom_sf"/>
</dbReference>
<dbReference type="Proteomes" id="UP000199651">
    <property type="component" value="Unassembled WGS sequence"/>
</dbReference>